<reference evidence="2" key="1">
    <citation type="journal article" date="2020" name="Fungal Divers.">
        <title>Resolving the Mortierellaceae phylogeny through synthesis of multi-gene phylogenetics and phylogenomics.</title>
        <authorList>
            <person name="Vandepol N."/>
            <person name="Liber J."/>
            <person name="Desiro A."/>
            <person name="Na H."/>
            <person name="Kennedy M."/>
            <person name="Barry K."/>
            <person name="Grigoriev I.V."/>
            <person name="Miller A.N."/>
            <person name="O'Donnell K."/>
            <person name="Stajich J.E."/>
            <person name="Bonito G."/>
        </authorList>
    </citation>
    <scope>NUCLEOTIDE SEQUENCE</scope>
    <source>
        <strain evidence="2">REB-010B</strain>
    </source>
</reference>
<keyword evidence="3" id="KW-1185">Reference proteome</keyword>
<comment type="caution">
    <text evidence="2">The sequence shown here is derived from an EMBL/GenBank/DDBJ whole genome shotgun (WGS) entry which is preliminary data.</text>
</comment>
<proteinExistence type="predicted"/>
<evidence type="ECO:0000313" key="2">
    <source>
        <dbReference type="EMBL" id="KAG0301049.1"/>
    </source>
</evidence>
<accession>A0A9P6QV84</accession>
<feature type="compositionally biased region" description="Gly residues" evidence="1">
    <location>
        <begin position="84"/>
        <end position="117"/>
    </location>
</feature>
<dbReference type="AlphaFoldDB" id="A0A9P6QV84"/>
<gene>
    <name evidence="2" type="ORF">BGZ99_003577</name>
</gene>
<evidence type="ECO:0000256" key="1">
    <source>
        <dbReference type="SAM" id="MobiDB-lite"/>
    </source>
</evidence>
<dbReference type="Proteomes" id="UP000738325">
    <property type="component" value="Unassembled WGS sequence"/>
</dbReference>
<sequence>MSPSIDAGGGGDGGVLYSPATIPMSNIHGSTNGSTATTASATSATGFNMNDHDYDGLLKGSSLSSEGDVTDRNDFVSGESASAGGVGKGAGGTGSYAGGGANGGGGASGGASGGANG</sequence>
<feature type="non-terminal residue" evidence="2">
    <location>
        <position position="117"/>
    </location>
</feature>
<feature type="region of interest" description="Disordered" evidence="1">
    <location>
        <begin position="1"/>
        <end position="117"/>
    </location>
</feature>
<name>A0A9P6QV84_9FUNG</name>
<organism evidence="2 3">
    <name type="scientific">Dissophora globulifera</name>
    <dbReference type="NCBI Taxonomy" id="979702"/>
    <lineage>
        <taxon>Eukaryota</taxon>
        <taxon>Fungi</taxon>
        <taxon>Fungi incertae sedis</taxon>
        <taxon>Mucoromycota</taxon>
        <taxon>Mortierellomycotina</taxon>
        <taxon>Mortierellomycetes</taxon>
        <taxon>Mortierellales</taxon>
        <taxon>Mortierellaceae</taxon>
        <taxon>Dissophora</taxon>
    </lineage>
</organism>
<protein>
    <submittedName>
        <fullName evidence="2">Uncharacterized protein</fullName>
    </submittedName>
</protein>
<dbReference type="EMBL" id="JAAAIP010002243">
    <property type="protein sequence ID" value="KAG0301049.1"/>
    <property type="molecule type" value="Genomic_DNA"/>
</dbReference>
<feature type="compositionally biased region" description="Low complexity" evidence="1">
    <location>
        <begin position="57"/>
        <end position="67"/>
    </location>
</feature>
<feature type="compositionally biased region" description="Low complexity" evidence="1">
    <location>
        <begin position="29"/>
        <end position="46"/>
    </location>
</feature>
<evidence type="ECO:0000313" key="3">
    <source>
        <dbReference type="Proteomes" id="UP000738325"/>
    </source>
</evidence>